<sequence>MGYRPFGMENAQQRSDRRSLALHVAILRRLREAPELWDVPLHNLDRWQEQNGEEALAHEIWREILTTRTREEIAKLLLSRSAHSTFLRSSTPFVGIINQDERKQIFERYETLYLRWMEKTLLRANLEV</sequence>
<keyword evidence="2" id="KW-1185">Reference proteome</keyword>
<dbReference type="RefSeq" id="WP_214301698.1">
    <property type="nucleotide sequence ID" value="NZ_JAHDYS010000031.1"/>
</dbReference>
<dbReference type="Proteomes" id="UP000784128">
    <property type="component" value="Unassembled WGS sequence"/>
</dbReference>
<evidence type="ECO:0000313" key="2">
    <source>
        <dbReference type="Proteomes" id="UP000784128"/>
    </source>
</evidence>
<comment type="caution">
    <text evidence="1">The sequence shown here is derived from an EMBL/GenBank/DDBJ whole genome shotgun (WGS) entry which is preliminary data.</text>
</comment>
<name>A0ABS5UD96_9BACT</name>
<accession>A0ABS5UD96</accession>
<reference evidence="1 2" key="1">
    <citation type="submission" date="2021-05" db="EMBL/GenBank/DDBJ databases">
        <title>The draft genome of Geobacter chapellei DSM 13688.</title>
        <authorList>
            <person name="Xu Z."/>
            <person name="Masuda Y."/>
            <person name="Itoh H."/>
            <person name="Senoo K."/>
        </authorList>
    </citation>
    <scope>NUCLEOTIDE SEQUENCE [LARGE SCALE GENOMIC DNA]</scope>
    <source>
        <strain evidence="1 2">DSM 13688</strain>
    </source>
</reference>
<organism evidence="1 2">
    <name type="scientific">Pelotalea chapellei</name>
    <dbReference type="NCBI Taxonomy" id="44671"/>
    <lineage>
        <taxon>Bacteria</taxon>
        <taxon>Pseudomonadati</taxon>
        <taxon>Thermodesulfobacteriota</taxon>
        <taxon>Desulfuromonadia</taxon>
        <taxon>Geobacterales</taxon>
        <taxon>Geobacteraceae</taxon>
        <taxon>Pelotalea</taxon>
    </lineage>
</organism>
<protein>
    <submittedName>
        <fullName evidence="1">Uncharacterized protein</fullName>
    </submittedName>
</protein>
<evidence type="ECO:0000313" key="1">
    <source>
        <dbReference type="EMBL" id="MBT1073614.1"/>
    </source>
</evidence>
<dbReference type="EMBL" id="JAHDYS010000031">
    <property type="protein sequence ID" value="MBT1073614.1"/>
    <property type="molecule type" value="Genomic_DNA"/>
</dbReference>
<proteinExistence type="predicted"/>
<gene>
    <name evidence="1" type="ORF">KJB30_17680</name>
</gene>